<accession>A0ABR0B2Q2</accession>
<dbReference type="Proteomes" id="UP001234178">
    <property type="component" value="Unassembled WGS sequence"/>
</dbReference>
<evidence type="ECO:0000259" key="5">
    <source>
        <dbReference type="Pfam" id="PF07657"/>
    </source>
</evidence>
<name>A0ABR0B2Q2_9CRUS</name>
<evidence type="ECO:0000313" key="7">
    <source>
        <dbReference type="Proteomes" id="UP001234178"/>
    </source>
</evidence>
<dbReference type="Gene3D" id="2.60.40.3510">
    <property type="match status" value="1"/>
</dbReference>
<keyword evidence="1" id="KW-0245">EGF-like domain</keyword>
<keyword evidence="4" id="KW-1133">Transmembrane helix</keyword>
<sequence>MESFWWRRPCRTISDKNRNCSKRKKNCRTLSVSSMSFTSSAMIWIVLLLSTAHLTMANASGFFELEVVALENPQGRLANGQCCGADETSSSNSGTCHRQCATHFRLCLKEYQSNVTVSSPCTYGNASSPVLAGNSFTFVEPGKSNARLVIPFSFRWPKIHFLW</sequence>
<comment type="caution">
    <text evidence="6">The sequence shown here is derived from an EMBL/GenBank/DDBJ whole genome shotgun (WGS) entry which is preliminary data.</text>
</comment>
<dbReference type="Pfam" id="PF07657">
    <property type="entry name" value="MNNL"/>
    <property type="match status" value="1"/>
</dbReference>
<keyword evidence="2" id="KW-0812">Transmembrane</keyword>
<feature type="domain" description="Notch ligand N-terminal" evidence="5">
    <location>
        <begin position="60"/>
        <end position="158"/>
    </location>
</feature>
<evidence type="ECO:0000256" key="3">
    <source>
        <dbReference type="ARBA" id="ARBA00022737"/>
    </source>
</evidence>
<dbReference type="EMBL" id="JAOYFB010000040">
    <property type="protein sequence ID" value="KAK4035981.1"/>
    <property type="molecule type" value="Genomic_DNA"/>
</dbReference>
<evidence type="ECO:0000313" key="6">
    <source>
        <dbReference type="EMBL" id="KAK4035981.1"/>
    </source>
</evidence>
<organism evidence="6 7">
    <name type="scientific">Daphnia magna</name>
    <dbReference type="NCBI Taxonomy" id="35525"/>
    <lineage>
        <taxon>Eukaryota</taxon>
        <taxon>Metazoa</taxon>
        <taxon>Ecdysozoa</taxon>
        <taxon>Arthropoda</taxon>
        <taxon>Crustacea</taxon>
        <taxon>Branchiopoda</taxon>
        <taxon>Diplostraca</taxon>
        <taxon>Cladocera</taxon>
        <taxon>Anomopoda</taxon>
        <taxon>Daphniidae</taxon>
        <taxon>Daphnia</taxon>
    </lineage>
</organism>
<reference evidence="6 7" key="1">
    <citation type="journal article" date="2023" name="Nucleic Acids Res.">
        <title>The hologenome of Daphnia magna reveals possible DNA methylation and microbiome-mediated evolution of the host genome.</title>
        <authorList>
            <person name="Chaturvedi A."/>
            <person name="Li X."/>
            <person name="Dhandapani V."/>
            <person name="Marshall H."/>
            <person name="Kissane S."/>
            <person name="Cuenca-Cambronero M."/>
            <person name="Asole G."/>
            <person name="Calvet F."/>
            <person name="Ruiz-Romero M."/>
            <person name="Marangio P."/>
            <person name="Guigo R."/>
            <person name="Rago D."/>
            <person name="Mirbahai L."/>
            <person name="Eastwood N."/>
            <person name="Colbourne J.K."/>
            <person name="Zhou J."/>
            <person name="Mallon E."/>
            <person name="Orsini L."/>
        </authorList>
    </citation>
    <scope>NUCLEOTIDE SEQUENCE [LARGE SCALE GENOMIC DNA]</scope>
    <source>
        <strain evidence="6">LRV0_1</strain>
    </source>
</reference>
<keyword evidence="3" id="KW-0677">Repeat</keyword>
<dbReference type="InterPro" id="IPR011651">
    <property type="entry name" value="Notch_ligand_N"/>
</dbReference>
<evidence type="ECO:0000256" key="1">
    <source>
        <dbReference type="ARBA" id="ARBA00022536"/>
    </source>
</evidence>
<evidence type="ECO:0000256" key="2">
    <source>
        <dbReference type="ARBA" id="ARBA00022692"/>
    </source>
</evidence>
<evidence type="ECO:0000256" key="4">
    <source>
        <dbReference type="ARBA" id="ARBA00022989"/>
    </source>
</evidence>
<keyword evidence="4" id="KW-0472">Membrane</keyword>
<gene>
    <name evidence="6" type="ORF">OUZ56_028057</name>
</gene>
<protein>
    <recommendedName>
        <fullName evidence="5">Notch ligand N-terminal domain-containing protein</fullName>
    </recommendedName>
</protein>
<keyword evidence="7" id="KW-1185">Reference proteome</keyword>
<proteinExistence type="predicted"/>